<keyword evidence="4" id="KW-0238">DNA-binding</keyword>
<dbReference type="EMBL" id="JAULSY010000173">
    <property type="protein sequence ID" value="KAK0660066.1"/>
    <property type="molecule type" value="Genomic_DNA"/>
</dbReference>
<dbReference type="PANTHER" id="PTHR36206:SF4">
    <property type="entry name" value="HYPOTHETICAL CONSERVED PROTEIN (EUROFUNG)-RELATED"/>
    <property type="match status" value="1"/>
</dbReference>
<keyword evidence="3" id="KW-0805">Transcription regulation</keyword>
<protein>
    <recommendedName>
        <fullName evidence="8">Zn(2)-C6 fungal-type domain-containing protein</fullName>
    </recommendedName>
</protein>
<dbReference type="PROSITE" id="PS00463">
    <property type="entry name" value="ZN2_CY6_FUNGAL_1"/>
    <property type="match status" value="1"/>
</dbReference>
<accession>A0AA40D297</accession>
<dbReference type="PANTHER" id="PTHR36206">
    <property type="entry name" value="ASPERCRYPTIN BIOSYNTHESIS CLUSTER-SPECIFIC TRANSCRIPTION REGULATOR ATNN-RELATED"/>
    <property type="match status" value="1"/>
</dbReference>
<dbReference type="GO" id="GO:0008270">
    <property type="term" value="F:zinc ion binding"/>
    <property type="evidence" value="ECO:0007669"/>
    <property type="project" value="InterPro"/>
</dbReference>
<organism evidence="9 10">
    <name type="scientific">Cercophora samala</name>
    <dbReference type="NCBI Taxonomy" id="330535"/>
    <lineage>
        <taxon>Eukaryota</taxon>
        <taxon>Fungi</taxon>
        <taxon>Dikarya</taxon>
        <taxon>Ascomycota</taxon>
        <taxon>Pezizomycotina</taxon>
        <taxon>Sordariomycetes</taxon>
        <taxon>Sordariomycetidae</taxon>
        <taxon>Sordariales</taxon>
        <taxon>Lasiosphaeriaceae</taxon>
        <taxon>Cercophora</taxon>
    </lineage>
</organism>
<name>A0AA40D297_9PEZI</name>
<evidence type="ECO:0000256" key="3">
    <source>
        <dbReference type="ARBA" id="ARBA00023015"/>
    </source>
</evidence>
<feature type="region of interest" description="Disordered" evidence="7">
    <location>
        <begin position="604"/>
        <end position="626"/>
    </location>
</feature>
<reference evidence="9" key="1">
    <citation type="submission" date="2023-06" db="EMBL/GenBank/DDBJ databases">
        <title>Genome-scale phylogeny and comparative genomics of the fungal order Sordariales.</title>
        <authorList>
            <consortium name="Lawrence Berkeley National Laboratory"/>
            <person name="Hensen N."/>
            <person name="Bonometti L."/>
            <person name="Westerberg I."/>
            <person name="Brannstrom I.O."/>
            <person name="Guillou S."/>
            <person name="Cros-Aarteil S."/>
            <person name="Calhoun S."/>
            <person name="Haridas S."/>
            <person name="Kuo A."/>
            <person name="Mondo S."/>
            <person name="Pangilinan J."/>
            <person name="Riley R."/>
            <person name="Labutti K."/>
            <person name="Andreopoulos B."/>
            <person name="Lipzen A."/>
            <person name="Chen C."/>
            <person name="Yanf M."/>
            <person name="Daum C."/>
            <person name="Ng V."/>
            <person name="Clum A."/>
            <person name="Steindorff A."/>
            <person name="Ohm R."/>
            <person name="Martin F."/>
            <person name="Silar P."/>
            <person name="Natvig D."/>
            <person name="Lalanne C."/>
            <person name="Gautier V."/>
            <person name="Ament-Velasquez S.L."/>
            <person name="Kruys A."/>
            <person name="Hutchinson M.I."/>
            <person name="Powell A.J."/>
            <person name="Barry K."/>
            <person name="Miller A.N."/>
            <person name="Grigoriev I.V."/>
            <person name="Debuchy R."/>
            <person name="Gladieux P."/>
            <person name="Thoren M.H."/>
            <person name="Johannesson H."/>
        </authorList>
    </citation>
    <scope>NUCLEOTIDE SEQUENCE</scope>
    <source>
        <strain evidence="9">CBS 307.81</strain>
    </source>
</reference>
<keyword evidence="2" id="KW-0862">Zinc</keyword>
<dbReference type="AlphaFoldDB" id="A0AA40D297"/>
<evidence type="ECO:0000256" key="1">
    <source>
        <dbReference type="ARBA" id="ARBA00022723"/>
    </source>
</evidence>
<dbReference type="Proteomes" id="UP001174997">
    <property type="component" value="Unassembled WGS sequence"/>
</dbReference>
<evidence type="ECO:0000259" key="8">
    <source>
        <dbReference type="PROSITE" id="PS50048"/>
    </source>
</evidence>
<dbReference type="GO" id="GO:0003677">
    <property type="term" value="F:DNA binding"/>
    <property type="evidence" value="ECO:0007669"/>
    <property type="project" value="UniProtKB-KW"/>
</dbReference>
<keyword evidence="5" id="KW-0804">Transcription</keyword>
<feature type="domain" description="Zn(2)-C6 fungal-type" evidence="8">
    <location>
        <begin position="34"/>
        <end position="62"/>
    </location>
</feature>
<dbReference type="PROSITE" id="PS50048">
    <property type="entry name" value="ZN2_CY6_FUNGAL_2"/>
    <property type="match status" value="1"/>
</dbReference>
<dbReference type="CDD" id="cd00067">
    <property type="entry name" value="GAL4"/>
    <property type="match status" value="1"/>
</dbReference>
<evidence type="ECO:0000313" key="9">
    <source>
        <dbReference type="EMBL" id="KAK0660066.1"/>
    </source>
</evidence>
<dbReference type="Pfam" id="PF00172">
    <property type="entry name" value="Zn_clus"/>
    <property type="match status" value="1"/>
</dbReference>
<evidence type="ECO:0000256" key="5">
    <source>
        <dbReference type="ARBA" id="ARBA00023163"/>
    </source>
</evidence>
<evidence type="ECO:0000256" key="7">
    <source>
        <dbReference type="SAM" id="MobiDB-lite"/>
    </source>
</evidence>
<dbReference type="Gene3D" id="4.10.240.10">
    <property type="entry name" value="Zn(2)-C6 fungal-type DNA-binding domain"/>
    <property type="match status" value="1"/>
</dbReference>
<dbReference type="SMART" id="SM00066">
    <property type="entry name" value="GAL4"/>
    <property type="match status" value="1"/>
</dbReference>
<feature type="compositionally biased region" description="Polar residues" evidence="7">
    <location>
        <begin position="605"/>
        <end position="614"/>
    </location>
</feature>
<evidence type="ECO:0000256" key="2">
    <source>
        <dbReference type="ARBA" id="ARBA00022833"/>
    </source>
</evidence>
<keyword evidence="1" id="KW-0479">Metal-binding</keyword>
<evidence type="ECO:0000256" key="4">
    <source>
        <dbReference type="ARBA" id="ARBA00023125"/>
    </source>
</evidence>
<feature type="region of interest" description="Disordered" evidence="7">
    <location>
        <begin position="1"/>
        <end position="27"/>
    </location>
</feature>
<dbReference type="SUPFAM" id="SSF57701">
    <property type="entry name" value="Zn2/Cys6 DNA-binding domain"/>
    <property type="match status" value="1"/>
</dbReference>
<evidence type="ECO:0000313" key="10">
    <source>
        <dbReference type="Proteomes" id="UP001174997"/>
    </source>
</evidence>
<dbReference type="InterPro" id="IPR001138">
    <property type="entry name" value="Zn2Cys6_DnaBD"/>
</dbReference>
<keyword evidence="6" id="KW-0539">Nucleus</keyword>
<dbReference type="GO" id="GO:0000981">
    <property type="term" value="F:DNA-binding transcription factor activity, RNA polymerase II-specific"/>
    <property type="evidence" value="ECO:0007669"/>
    <property type="project" value="InterPro"/>
</dbReference>
<feature type="compositionally biased region" description="Polar residues" evidence="7">
    <location>
        <begin position="1"/>
        <end position="11"/>
    </location>
</feature>
<proteinExistence type="predicted"/>
<dbReference type="InterPro" id="IPR052360">
    <property type="entry name" value="Transcr_Regulatory_Proteins"/>
</dbReference>
<comment type="caution">
    <text evidence="9">The sequence shown here is derived from an EMBL/GenBank/DDBJ whole genome shotgun (WGS) entry which is preliminary data.</text>
</comment>
<gene>
    <name evidence="9" type="ORF">QBC41DRAFT_262075</name>
</gene>
<dbReference type="InterPro" id="IPR036864">
    <property type="entry name" value="Zn2-C6_fun-type_DNA-bd_sf"/>
</dbReference>
<sequence>MAPSASPSHTPGPQAVIPFPSNQKRASTPKVRTGCITCKNRHVKCDERKPKCSRCEKARMECHGYLAKTDQKTTRKSNKSATIRGGPRPLQMIRPARVAPFCPQKDIIYYEFFRYTLVNDLAGYLHADFWSRIVLCEGIRDHCVNHAIFAIGALSQALFADASLDESLARHSTSSPPSPTTPSQLRRHHVLNPHYRLAIHHQNQAISLCLQRTRDNEDAMSSRNLLVVTLLLVSYEILQGDMEAADGLMSSGIRLLHDSLTTLRDNNSRHSLSSGSVDQKVEDTEDMEYILPFLIGNSKMDPLASNDLPVLGKTSTVKYAFLWQTFHTRCLLFITQAMQRTFSGQALSTAGESHSLVLEQTQLWNTSRQWQKILSEYKAAVSPEDLQARKIILLLLLQCYTDLICLTWSLDPTGIALDNCESDFGQLVNIAHEVLDDTEPMFAKGFIFSGGNAVGPLILVATKCRTNRRLRWQALEVFRKLSWREGSWDAKVFVSIAGLVMLEEAARDEKGRIDPVNRWVCTGIHSVVDNMKVLGEYTRVLPDDKGDSTKKYLILDLDRWRLADGEGITDPCQAKVDLEVGGGGNPDGLDLDVGGSINGGLSPASAVTGTSDFDSPSPAPTECTSNWDGLSSRDDCVMLSSDFMGLGDE</sequence>
<keyword evidence="10" id="KW-1185">Reference proteome</keyword>
<evidence type="ECO:0000256" key="6">
    <source>
        <dbReference type="ARBA" id="ARBA00023242"/>
    </source>
</evidence>